<accession>A0A2S1SI88</accession>
<protein>
    <recommendedName>
        <fullName evidence="1">Guanylate cyclase domain-containing protein</fullName>
    </recommendedName>
</protein>
<evidence type="ECO:0000313" key="2">
    <source>
        <dbReference type="EMBL" id="AWI26124.1"/>
    </source>
</evidence>
<dbReference type="Proteomes" id="UP000244937">
    <property type="component" value="Chromosome"/>
</dbReference>
<dbReference type="GO" id="GO:0004016">
    <property type="term" value="F:adenylate cyclase activity"/>
    <property type="evidence" value="ECO:0007669"/>
    <property type="project" value="UniProtKB-ARBA"/>
</dbReference>
<dbReference type="OrthoDB" id="9806704at2"/>
<dbReference type="InterPro" id="IPR040511">
    <property type="entry name" value="AGS_C"/>
</dbReference>
<evidence type="ECO:0000259" key="1">
    <source>
        <dbReference type="PROSITE" id="PS50125"/>
    </source>
</evidence>
<sequence length="423" mass="48815">MSPTFTNSLSTIDTILSKNRNFSTRELHTFSKANENSENLTIPVKYETNKTLIEYDRNFILENFGSNDYAFEKVTIGSHPDFHDLDHTNYLMHHCVSMFVDIKGSTKLVDNYTLPEIRLIKDTLISLVVLVANQFGGHIQRLQGDGVFISFVRRNRQPVNSIVNALNASSILAHFVSTDLADIFKKNEIKPLRVRIGIDYGDDKNVLWSYYGLYGCDELTTTSLHTDMAAKLQAKAFDNSIIIGNNIVQALDLTRNEISNYYNDKNTREEVYYVTSTLTYKFYVFEWKNYLSIHPNFKKLTNGNLKHEKKHIYLECEYTFENTTFKYFPNANGIPKGSKIVFKLFETGHAYTRKNFEELKWTIFNTGSEAALDKNVTQEIDKESKNLTHCSVDAKYLGLHKIQCKICRPHSENQNIEFPVIVY</sequence>
<reference evidence="2 3" key="1">
    <citation type="submission" date="2018-05" db="EMBL/GenBank/DDBJ databases">
        <title>Genome sequencing of Flavobacterium sp. HYN0049.</title>
        <authorList>
            <person name="Yi H."/>
            <person name="Baek C."/>
        </authorList>
    </citation>
    <scope>NUCLEOTIDE SEQUENCE [LARGE SCALE GENOMIC DNA]</scope>
    <source>
        <strain evidence="2 3">HYN0049</strain>
    </source>
</reference>
<name>A0A2S1SI88_9FLAO</name>
<dbReference type="Pfam" id="PF18134">
    <property type="entry name" value="AGS_C"/>
    <property type="match status" value="1"/>
</dbReference>
<evidence type="ECO:0000313" key="3">
    <source>
        <dbReference type="Proteomes" id="UP000244937"/>
    </source>
</evidence>
<dbReference type="RefSeq" id="WP_108903902.1">
    <property type="nucleotide sequence ID" value="NZ_CP029187.1"/>
</dbReference>
<dbReference type="GO" id="GO:0009190">
    <property type="term" value="P:cyclic nucleotide biosynthetic process"/>
    <property type="evidence" value="ECO:0007669"/>
    <property type="project" value="InterPro"/>
</dbReference>
<dbReference type="Gene3D" id="3.30.70.1230">
    <property type="entry name" value="Nucleotide cyclase"/>
    <property type="match status" value="1"/>
</dbReference>
<dbReference type="EMBL" id="CP029187">
    <property type="protein sequence ID" value="AWI26124.1"/>
    <property type="molecule type" value="Genomic_DNA"/>
</dbReference>
<dbReference type="SUPFAM" id="SSF55073">
    <property type="entry name" value="Nucleotide cyclase"/>
    <property type="match status" value="1"/>
</dbReference>
<feature type="domain" description="Guanylate cyclase" evidence="1">
    <location>
        <begin position="96"/>
        <end position="201"/>
    </location>
</feature>
<dbReference type="GO" id="GO:0035556">
    <property type="term" value="P:intracellular signal transduction"/>
    <property type="evidence" value="ECO:0007669"/>
    <property type="project" value="InterPro"/>
</dbReference>
<dbReference type="InterPro" id="IPR001054">
    <property type="entry name" value="A/G_cyclase"/>
</dbReference>
<gene>
    <name evidence="2" type="ORF">HYN49_09565</name>
</gene>
<dbReference type="KEGG" id="fpal:HYN49_09565"/>
<keyword evidence="3" id="KW-1185">Reference proteome</keyword>
<dbReference type="AlphaFoldDB" id="A0A2S1SI88"/>
<proteinExistence type="predicted"/>
<dbReference type="PROSITE" id="PS50125">
    <property type="entry name" value="GUANYLATE_CYCLASE_2"/>
    <property type="match status" value="1"/>
</dbReference>
<organism evidence="2 3">
    <name type="scientific">Flavobacterium pallidum</name>
    <dbReference type="NCBI Taxonomy" id="2172098"/>
    <lineage>
        <taxon>Bacteria</taxon>
        <taxon>Pseudomonadati</taxon>
        <taxon>Bacteroidota</taxon>
        <taxon>Flavobacteriia</taxon>
        <taxon>Flavobacteriales</taxon>
        <taxon>Flavobacteriaceae</taxon>
        <taxon>Flavobacterium</taxon>
    </lineage>
</organism>
<dbReference type="InterPro" id="IPR029787">
    <property type="entry name" value="Nucleotide_cyclase"/>
</dbReference>